<evidence type="ECO:0000256" key="1">
    <source>
        <dbReference type="SAM" id="Phobius"/>
    </source>
</evidence>
<proteinExistence type="predicted"/>
<dbReference type="EMBL" id="LR796630">
    <property type="protein sequence ID" value="CAB4155344.1"/>
    <property type="molecule type" value="Genomic_DNA"/>
</dbReference>
<keyword evidence="1" id="KW-0812">Transmembrane</keyword>
<reference evidence="2" key="1">
    <citation type="submission" date="2020-04" db="EMBL/GenBank/DDBJ databases">
        <authorList>
            <person name="Chiriac C."/>
            <person name="Salcher M."/>
            <person name="Ghai R."/>
            <person name="Kavagutti S V."/>
        </authorList>
    </citation>
    <scope>NUCLEOTIDE SEQUENCE</scope>
</reference>
<feature type="transmembrane region" description="Helical" evidence="1">
    <location>
        <begin position="49"/>
        <end position="68"/>
    </location>
</feature>
<keyword evidence="1" id="KW-0472">Membrane</keyword>
<organism evidence="2">
    <name type="scientific">uncultured Caudovirales phage</name>
    <dbReference type="NCBI Taxonomy" id="2100421"/>
    <lineage>
        <taxon>Viruses</taxon>
        <taxon>Duplodnaviria</taxon>
        <taxon>Heunggongvirae</taxon>
        <taxon>Uroviricota</taxon>
        <taxon>Caudoviricetes</taxon>
        <taxon>Peduoviridae</taxon>
        <taxon>Maltschvirus</taxon>
        <taxon>Maltschvirus maltsch</taxon>
    </lineage>
</organism>
<evidence type="ECO:0000313" key="2">
    <source>
        <dbReference type="EMBL" id="CAB4155344.1"/>
    </source>
</evidence>
<sequence length="69" mass="7937">MKPRRKTYPARECDRTLEWQNRRLAGIRAHKPGYADKTLSYHRQLFKDLIGGLLLAAICIIIAILALAF</sequence>
<keyword evidence="1" id="KW-1133">Transmembrane helix</keyword>
<gene>
    <name evidence="2" type="ORF">UFOVP674_6</name>
</gene>
<protein>
    <submittedName>
        <fullName evidence="2">Uncharacterized protein</fullName>
    </submittedName>
</protein>
<name>A0A6J5NIZ4_9CAUD</name>
<accession>A0A6J5NIZ4</accession>